<dbReference type="Proteomes" id="UP000015103">
    <property type="component" value="Unassembled WGS sequence"/>
</dbReference>
<dbReference type="eggNOG" id="KOG0246">
    <property type="taxonomic scope" value="Eukaryota"/>
</dbReference>
<keyword evidence="1" id="KW-0963">Cytoplasm</keyword>
<evidence type="ECO:0000256" key="2">
    <source>
        <dbReference type="ARBA" id="ARBA00022701"/>
    </source>
</evidence>
<dbReference type="InParanoid" id="T1I4Y9"/>
<proteinExistence type="predicted"/>
<evidence type="ECO:0000313" key="6">
    <source>
        <dbReference type="Proteomes" id="UP000015103"/>
    </source>
</evidence>
<dbReference type="VEuPathDB" id="VectorBase:RPRC011358"/>
<reference evidence="5" key="1">
    <citation type="submission" date="2015-05" db="UniProtKB">
        <authorList>
            <consortium name="EnsemblMetazoa"/>
        </authorList>
    </citation>
    <scope>IDENTIFICATION</scope>
</reference>
<keyword evidence="2" id="KW-0493">Microtubule</keyword>
<evidence type="ECO:0000256" key="1">
    <source>
        <dbReference type="ARBA" id="ARBA00022490"/>
    </source>
</evidence>
<organism evidence="5 6">
    <name type="scientific">Rhodnius prolixus</name>
    <name type="common">Triatomid bug</name>
    <dbReference type="NCBI Taxonomy" id="13249"/>
    <lineage>
        <taxon>Eukaryota</taxon>
        <taxon>Metazoa</taxon>
        <taxon>Ecdysozoa</taxon>
        <taxon>Arthropoda</taxon>
        <taxon>Hexapoda</taxon>
        <taxon>Insecta</taxon>
        <taxon>Pterygota</taxon>
        <taxon>Neoptera</taxon>
        <taxon>Paraneoptera</taxon>
        <taxon>Hemiptera</taxon>
        <taxon>Heteroptera</taxon>
        <taxon>Panheteroptera</taxon>
        <taxon>Cimicomorpha</taxon>
        <taxon>Reduviidae</taxon>
        <taxon>Triatominae</taxon>
        <taxon>Rhodnius</taxon>
    </lineage>
</organism>
<protein>
    <recommendedName>
        <fullName evidence="4">Kinesin-like protein KIF2A-like N-terminal domain-containing protein</fullName>
    </recommendedName>
</protein>
<dbReference type="EMBL" id="ACPB03011748">
    <property type="status" value="NOT_ANNOTATED_CDS"/>
    <property type="molecule type" value="Genomic_DNA"/>
</dbReference>
<dbReference type="STRING" id="13249.T1I4Y9"/>
<accession>T1I4Y9</accession>
<dbReference type="HOGENOM" id="CLU_2161467_0_0_1"/>
<dbReference type="EnsemblMetazoa" id="RPRC011358-RA">
    <property type="protein sequence ID" value="RPRC011358-PA"/>
    <property type="gene ID" value="RPRC011358"/>
</dbReference>
<sequence>MGDIKNFLIRSGISVQIRRTDGRTHPAIVSNVNSAMQTVTVEWFERGETKGKEIDFATIYALNANLHPTSNINNQSLDTTSNIERERSGGTKEELNYWHYDTFANLLREHY</sequence>
<dbReference type="GO" id="GO:0005874">
    <property type="term" value="C:microtubule"/>
    <property type="evidence" value="ECO:0007669"/>
    <property type="project" value="UniProtKB-KW"/>
</dbReference>
<name>T1I4Y9_RHOPR</name>
<keyword evidence="3" id="KW-0175">Coiled coil</keyword>
<dbReference type="InterPro" id="IPR054473">
    <property type="entry name" value="KIF2A-like_N"/>
</dbReference>
<dbReference type="AlphaFoldDB" id="T1I4Y9"/>
<evidence type="ECO:0000256" key="3">
    <source>
        <dbReference type="ARBA" id="ARBA00023054"/>
    </source>
</evidence>
<evidence type="ECO:0000259" key="4">
    <source>
        <dbReference type="Pfam" id="PF22923"/>
    </source>
</evidence>
<dbReference type="Pfam" id="PF22923">
    <property type="entry name" value="KIF2A-like_1st"/>
    <property type="match status" value="1"/>
</dbReference>
<evidence type="ECO:0000313" key="5">
    <source>
        <dbReference type="EnsemblMetazoa" id="RPRC011358-PA"/>
    </source>
</evidence>
<keyword evidence="6" id="KW-1185">Reference proteome</keyword>
<feature type="domain" description="Kinesin-like protein KIF2A-like N-terminal" evidence="4">
    <location>
        <begin position="9"/>
        <end position="59"/>
    </location>
</feature>